<dbReference type="SUPFAM" id="SSF53850">
    <property type="entry name" value="Periplasmic binding protein-like II"/>
    <property type="match status" value="1"/>
</dbReference>
<evidence type="ECO:0000256" key="1">
    <source>
        <dbReference type="ARBA" id="ARBA00006987"/>
    </source>
</evidence>
<accession>A0A1G6Y2Y5</accession>
<reference evidence="3 4" key="1">
    <citation type="submission" date="2016-10" db="EMBL/GenBank/DDBJ databases">
        <authorList>
            <person name="de Groot N.N."/>
        </authorList>
    </citation>
    <scope>NUCLEOTIDE SEQUENCE [LARGE SCALE GENOMIC DNA]</scope>
    <source>
        <strain evidence="3 4">CPCC 100156</strain>
    </source>
</reference>
<dbReference type="EMBL" id="FMZX01000013">
    <property type="protein sequence ID" value="SDD84303.1"/>
    <property type="molecule type" value="Genomic_DNA"/>
</dbReference>
<dbReference type="Gene3D" id="3.40.190.10">
    <property type="entry name" value="Periplasmic binding protein-like II"/>
    <property type="match status" value="1"/>
</dbReference>
<dbReference type="PANTHER" id="PTHR42928:SF5">
    <property type="entry name" value="BLR1237 PROTEIN"/>
    <property type="match status" value="1"/>
</dbReference>
<feature type="chain" id="PRO_5011620402" evidence="2">
    <location>
        <begin position="24"/>
        <end position="327"/>
    </location>
</feature>
<organism evidence="3 4">
    <name type="scientific">Belnapia rosea</name>
    <dbReference type="NCBI Taxonomy" id="938405"/>
    <lineage>
        <taxon>Bacteria</taxon>
        <taxon>Pseudomonadati</taxon>
        <taxon>Pseudomonadota</taxon>
        <taxon>Alphaproteobacteria</taxon>
        <taxon>Acetobacterales</taxon>
        <taxon>Roseomonadaceae</taxon>
        <taxon>Belnapia</taxon>
    </lineage>
</organism>
<keyword evidence="2" id="KW-0732">Signal</keyword>
<dbReference type="InterPro" id="IPR005064">
    <property type="entry name" value="BUG"/>
</dbReference>
<dbReference type="Gene3D" id="3.40.190.150">
    <property type="entry name" value="Bordetella uptake gene, domain 1"/>
    <property type="match status" value="1"/>
</dbReference>
<gene>
    <name evidence="3" type="ORF">SAMN04487779_101369</name>
</gene>
<protein>
    <submittedName>
        <fullName evidence="3">Tripartite-type tricarboxylate transporter, receptor component TctC</fullName>
    </submittedName>
</protein>
<evidence type="ECO:0000256" key="2">
    <source>
        <dbReference type="SAM" id="SignalP"/>
    </source>
</evidence>
<dbReference type="RefSeq" id="WP_090568856.1">
    <property type="nucleotide sequence ID" value="NZ_FMXZ01000017.1"/>
</dbReference>
<dbReference type="AlphaFoldDB" id="A0A1G6Y2Y5"/>
<dbReference type="Proteomes" id="UP000198925">
    <property type="component" value="Unassembled WGS sequence"/>
</dbReference>
<dbReference type="PIRSF" id="PIRSF017082">
    <property type="entry name" value="YflP"/>
    <property type="match status" value="1"/>
</dbReference>
<dbReference type="OrthoDB" id="9780943at2"/>
<dbReference type="CDD" id="cd07012">
    <property type="entry name" value="PBP2_Bug_TTT"/>
    <property type="match status" value="1"/>
</dbReference>
<evidence type="ECO:0000313" key="3">
    <source>
        <dbReference type="EMBL" id="SDD84303.1"/>
    </source>
</evidence>
<dbReference type="STRING" id="938405.SAMN02927895_04535"/>
<keyword evidence="3" id="KW-0675">Receptor</keyword>
<keyword evidence="4" id="KW-1185">Reference proteome</keyword>
<name>A0A1G6Y2Y5_9PROT</name>
<proteinExistence type="inferred from homology"/>
<evidence type="ECO:0000313" key="4">
    <source>
        <dbReference type="Proteomes" id="UP000198925"/>
    </source>
</evidence>
<dbReference type="PANTHER" id="PTHR42928">
    <property type="entry name" value="TRICARBOXYLATE-BINDING PROTEIN"/>
    <property type="match status" value="1"/>
</dbReference>
<comment type="similarity">
    <text evidence="1">Belongs to the UPF0065 (bug) family.</text>
</comment>
<feature type="signal peptide" evidence="2">
    <location>
        <begin position="1"/>
        <end position="23"/>
    </location>
</feature>
<dbReference type="Pfam" id="PF03401">
    <property type="entry name" value="TctC"/>
    <property type="match status" value="1"/>
</dbReference>
<dbReference type="InterPro" id="IPR042100">
    <property type="entry name" value="Bug_dom1"/>
</dbReference>
<sequence length="327" mass="35603">MTIRLSRRAALVTGLSAGLPSLAAPAIAQTGFPNRPIRMLVPWLPGGSSDVHLRVLSDLASQKLGQPVIVENKPGASGTLGALAMSQEAKGDGHMVGQMPITIFRLPAMSRRATFDPMKDFSWILHLTGYVFGVVVRADQPWQTWGEFVAYAKANPGKVTYGTPGVGSTLHITMERIGEMLGIEWLHVPFRGGADNTQAVLSGQTMANTDSTGWAPLVQEGKLRLLVVWTAERAKRFPNVPTLREVGIDIVADSPFGIGGPKGMDPGVVRVLHDAFKEALFDPKHVETLDRFDMPLRYMNSEDYAAFAQKLYAEESAVIRKLGLRMD</sequence>